<name>A0A833UJV1_JUGRE</name>
<protein>
    <recommendedName>
        <fullName evidence="5">BUD13 homolog</fullName>
    </recommendedName>
</protein>
<dbReference type="AlphaFoldDB" id="A0A833UJV1"/>
<evidence type="ECO:0000256" key="2">
    <source>
        <dbReference type="SAM" id="MobiDB-lite"/>
    </source>
</evidence>
<dbReference type="Pfam" id="PF09736">
    <property type="entry name" value="Bud13"/>
    <property type="match status" value="1"/>
</dbReference>
<reference evidence="3" key="1">
    <citation type="submission" date="2015-10" db="EMBL/GenBank/DDBJ databases">
        <authorList>
            <person name="Martinez-Garcia P.J."/>
            <person name="Crepeau M.W."/>
            <person name="Puiu D."/>
            <person name="Gonzalez-Ibeas D."/>
            <person name="Whalen J."/>
            <person name="Stevens K."/>
            <person name="Paul R."/>
            <person name="Butterfield T."/>
            <person name="Britton M."/>
            <person name="Reagan R."/>
            <person name="Chakraborty S."/>
            <person name="Walawage S.L."/>
            <person name="Vasquez-Gross H.A."/>
            <person name="Cardeno C."/>
            <person name="Famula R."/>
            <person name="Pratt K."/>
            <person name="Kuruganti S."/>
            <person name="Aradhya M.K."/>
            <person name="Leslie C.A."/>
            <person name="Dandekar A.M."/>
            <person name="Salzberg S.L."/>
            <person name="Wegrzyn J.L."/>
            <person name="Langley C.H."/>
            <person name="Neale D.B."/>
        </authorList>
    </citation>
    <scope>NUCLEOTIDE SEQUENCE</scope>
    <source>
        <tissue evidence="3">Leaves</tissue>
    </source>
</reference>
<feature type="region of interest" description="Disordered" evidence="2">
    <location>
        <begin position="1"/>
        <end position="66"/>
    </location>
</feature>
<organism evidence="3 4">
    <name type="scientific">Juglans regia</name>
    <name type="common">English walnut</name>
    <dbReference type="NCBI Taxonomy" id="51240"/>
    <lineage>
        <taxon>Eukaryota</taxon>
        <taxon>Viridiplantae</taxon>
        <taxon>Streptophyta</taxon>
        <taxon>Embryophyta</taxon>
        <taxon>Tracheophyta</taxon>
        <taxon>Spermatophyta</taxon>
        <taxon>Magnoliopsida</taxon>
        <taxon>eudicotyledons</taxon>
        <taxon>Gunneridae</taxon>
        <taxon>Pentapetalae</taxon>
        <taxon>rosids</taxon>
        <taxon>fabids</taxon>
        <taxon>Fagales</taxon>
        <taxon>Juglandaceae</taxon>
        <taxon>Juglans</taxon>
    </lineage>
</organism>
<dbReference type="Proteomes" id="UP000619265">
    <property type="component" value="Unassembled WGS sequence"/>
</dbReference>
<accession>A0A833UJV1</accession>
<dbReference type="Gramene" id="Jr10_11750_p1">
    <property type="protein sequence ID" value="cds.Jr10_11750_p1"/>
    <property type="gene ID" value="Jr10_11750"/>
</dbReference>
<evidence type="ECO:0000313" key="4">
    <source>
        <dbReference type="Proteomes" id="UP000619265"/>
    </source>
</evidence>
<dbReference type="PANTHER" id="PTHR31809">
    <property type="entry name" value="BUD13 HOMOLOG"/>
    <property type="match status" value="1"/>
</dbReference>
<dbReference type="EMBL" id="LIHL02000010">
    <property type="protein sequence ID" value="KAF5458112.1"/>
    <property type="molecule type" value="Genomic_DNA"/>
</dbReference>
<feature type="compositionally biased region" description="Polar residues" evidence="2">
    <location>
        <begin position="1"/>
        <end position="12"/>
    </location>
</feature>
<reference evidence="3" key="2">
    <citation type="submission" date="2020-03" db="EMBL/GenBank/DDBJ databases">
        <title>Walnut 2.0.</title>
        <authorList>
            <person name="Marrano A."/>
            <person name="Britton M."/>
            <person name="Zimin A.V."/>
            <person name="Zaini P.A."/>
            <person name="Workman R."/>
            <person name="Puiu D."/>
            <person name="Bianco L."/>
            <person name="Allen B.J."/>
            <person name="Troggio M."/>
            <person name="Leslie C.A."/>
            <person name="Timp W."/>
            <person name="Dendekar A."/>
            <person name="Salzberg S.L."/>
            <person name="Neale D.B."/>
        </authorList>
    </citation>
    <scope>NUCLEOTIDE SEQUENCE</scope>
    <source>
        <tissue evidence="3">Leaves</tissue>
    </source>
</reference>
<dbReference type="PANTHER" id="PTHR31809:SF0">
    <property type="entry name" value="BUD13 HOMOLOG"/>
    <property type="match status" value="1"/>
</dbReference>
<dbReference type="InterPro" id="IPR018609">
    <property type="entry name" value="Bud13"/>
</dbReference>
<comment type="caution">
    <text evidence="3">The sequence shown here is derived from an EMBL/GenBank/DDBJ whole genome shotgun (WGS) entry which is preliminary data.</text>
</comment>
<comment type="similarity">
    <text evidence="1">Belongs to the CWC26 family.</text>
</comment>
<evidence type="ECO:0008006" key="5">
    <source>
        <dbReference type="Google" id="ProtNLM"/>
    </source>
</evidence>
<gene>
    <name evidence="3" type="ORF">F2P56_022171</name>
</gene>
<proteinExistence type="inferred from homology"/>
<evidence type="ECO:0000256" key="1">
    <source>
        <dbReference type="ARBA" id="ARBA00011069"/>
    </source>
</evidence>
<dbReference type="InterPro" id="IPR051112">
    <property type="entry name" value="CWC26_splicing_factor"/>
</dbReference>
<evidence type="ECO:0000313" key="3">
    <source>
        <dbReference type="EMBL" id="KAF5458112.1"/>
    </source>
</evidence>
<sequence>MTSRLLQGQTFHPQRKTREDFQIPGSPDLSPPHKRSTETNASRASFLQDLSPLRKSRKEAAVNEQRKTGLLTGKEISEEIARTKKTDWLRFKEMDPSISGLGAEHVYRDKLKGECISKEDFLKSRQKVNVEEKPKLKSQFSFPVHFNQEKKLEWGKDLAHKREAEAKLQELELEKEKPFARTRDDPELDNMLKERLRWGDPMAHLVKKKHPEMVLPNLGDSEKTKEAGFVVPQDIPVHSWLKRGLDAALNQYGIRPGRHWAGVERGNGFEKGLFKRTNKRRRATETEANLWSV</sequence>